<name>A0A420ERN3_9SPHN</name>
<dbReference type="AlphaFoldDB" id="A0A420ERN3"/>
<dbReference type="EMBL" id="RAPF01000001">
    <property type="protein sequence ID" value="RKF23366.1"/>
    <property type="molecule type" value="Genomic_DNA"/>
</dbReference>
<keyword evidence="3" id="KW-1185">Reference proteome</keyword>
<dbReference type="Proteomes" id="UP000284395">
    <property type="component" value="Unassembled WGS sequence"/>
</dbReference>
<gene>
    <name evidence="2" type="ORF">D6851_02530</name>
</gene>
<evidence type="ECO:0000313" key="3">
    <source>
        <dbReference type="Proteomes" id="UP000284395"/>
    </source>
</evidence>
<evidence type="ECO:0008006" key="4">
    <source>
        <dbReference type="Google" id="ProtNLM"/>
    </source>
</evidence>
<comment type="caution">
    <text evidence="2">The sequence shown here is derived from an EMBL/GenBank/DDBJ whole genome shotgun (WGS) entry which is preliminary data.</text>
</comment>
<reference evidence="2 3" key="1">
    <citation type="submission" date="2018-09" db="EMBL/GenBank/DDBJ databases">
        <title>Altererythrobacter spongiae sp. nov., isolated from a marine sponge.</title>
        <authorList>
            <person name="Zhuang L."/>
            <person name="Luo L."/>
        </authorList>
    </citation>
    <scope>NUCLEOTIDE SEQUENCE [LARGE SCALE GENOMIC DNA]</scope>
    <source>
        <strain evidence="2 3">HN-Y73</strain>
    </source>
</reference>
<feature type="region of interest" description="Disordered" evidence="1">
    <location>
        <begin position="1"/>
        <end position="20"/>
    </location>
</feature>
<organism evidence="2 3">
    <name type="scientific">Altericroceibacterium spongiae</name>
    <dbReference type="NCBI Taxonomy" id="2320269"/>
    <lineage>
        <taxon>Bacteria</taxon>
        <taxon>Pseudomonadati</taxon>
        <taxon>Pseudomonadota</taxon>
        <taxon>Alphaproteobacteria</taxon>
        <taxon>Sphingomonadales</taxon>
        <taxon>Erythrobacteraceae</taxon>
        <taxon>Altericroceibacterium</taxon>
    </lineage>
</organism>
<sequence>MKRGRKAEPPASKAARGTLQPCRDDSKIEIIVADDPLRMPDYLTAEAELVWEEEHGRVMATGNSETDSSLFARYCSLEAMIRKAFASGEPPPAAYLTEARRMAELLGIAGRKSRVASGGVVDGGKTSNPFKRNGNRPR</sequence>
<feature type="region of interest" description="Disordered" evidence="1">
    <location>
        <begin position="113"/>
        <end position="138"/>
    </location>
</feature>
<accession>A0A420ERN3</accession>
<dbReference type="RefSeq" id="WP_120323270.1">
    <property type="nucleotide sequence ID" value="NZ_RAPF01000001.1"/>
</dbReference>
<evidence type="ECO:0000256" key="1">
    <source>
        <dbReference type="SAM" id="MobiDB-lite"/>
    </source>
</evidence>
<protein>
    <recommendedName>
        <fullName evidence="4">Terminase</fullName>
    </recommendedName>
</protein>
<proteinExistence type="predicted"/>
<dbReference type="OrthoDB" id="8448543at2"/>
<evidence type="ECO:0000313" key="2">
    <source>
        <dbReference type="EMBL" id="RKF23366.1"/>
    </source>
</evidence>